<evidence type="ECO:0000313" key="1">
    <source>
        <dbReference type="EMBL" id="GMS96173.1"/>
    </source>
</evidence>
<dbReference type="Proteomes" id="UP001432027">
    <property type="component" value="Unassembled WGS sequence"/>
</dbReference>
<reference evidence="1" key="1">
    <citation type="submission" date="2023-10" db="EMBL/GenBank/DDBJ databases">
        <title>Genome assembly of Pristionchus species.</title>
        <authorList>
            <person name="Yoshida K."/>
            <person name="Sommer R.J."/>
        </authorList>
    </citation>
    <scope>NUCLEOTIDE SEQUENCE</scope>
    <source>
        <strain evidence="1">RS0144</strain>
    </source>
</reference>
<proteinExistence type="predicted"/>
<keyword evidence="2" id="KW-1185">Reference proteome</keyword>
<comment type="caution">
    <text evidence="1">The sequence shown here is derived from an EMBL/GenBank/DDBJ whole genome shotgun (WGS) entry which is preliminary data.</text>
</comment>
<sequence length="163" mass="18606">FPDLEREEKDSEEEPRDIARFSSRFDLRESSLGWTIDRVAVEKKKTRRALLYCETSRRTRGIRPAVVESIIVQSYRGDSSEVHGDRCYLSLLCALLRPLLCPNPVCRRDRSLLRCPARESSLPPDSDSTRDEGVVVYLCTGKRCAFLLLLSRSTGHDPARTHP</sequence>
<dbReference type="AlphaFoldDB" id="A0AAV5TPJ7"/>
<protein>
    <recommendedName>
        <fullName evidence="3">C2H2-type domain-containing protein</fullName>
    </recommendedName>
</protein>
<evidence type="ECO:0008006" key="3">
    <source>
        <dbReference type="Google" id="ProtNLM"/>
    </source>
</evidence>
<feature type="non-terminal residue" evidence="1">
    <location>
        <position position="1"/>
    </location>
</feature>
<name>A0AAV5TPJ7_9BILA</name>
<organism evidence="1 2">
    <name type="scientific">Pristionchus entomophagus</name>
    <dbReference type="NCBI Taxonomy" id="358040"/>
    <lineage>
        <taxon>Eukaryota</taxon>
        <taxon>Metazoa</taxon>
        <taxon>Ecdysozoa</taxon>
        <taxon>Nematoda</taxon>
        <taxon>Chromadorea</taxon>
        <taxon>Rhabditida</taxon>
        <taxon>Rhabditina</taxon>
        <taxon>Diplogasteromorpha</taxon>
        <taxon>Diplogasteroidea</taxon>
        <taxon>Neodiplogasteridae</taxon>
        <taxon>Pristionchus</taxon>
    </lineage>
</organism>
<accession>A0AAV5TPJ7</accession>
<dbReference type="EMBL" id="BTSX01000004">
    <property type="protein sequence ID" value="GMS96173.1"/>
    <property type="molecule type" value="Genomic_DNA"/>
</dbReference>
<evidence type="ECO:0000313" key="2">
    <source>
        <dbReference type="Proteomes" id="UP001432027"/>
    </source>
</evidence>
<gene>
    <name evidence="1" type="ORF">PENTCL1PPCAC_18348</name>
</gene>